<dbReference type="PROSITE" id="PS51720">
    <property type="entry name" value="G_AIG1"/>
    <property type="match status" value="1"/>
</dbReference>
<dbReference type="STRING" id="144197.ENSSPAP00000003443"/>
<keyword evidence="2" id="KW-0547">Nucleotide-binding</keyword>
<dbReference type="SUPFAM" id="SSF52540">
    <property type="entry name" value="P-loop containing nucleoside triphosphate hydrolases"/>
    <property type="match status" value="1"/>
</dbReference>
<name>A0A3B4Z3V8_9TELE</name>
<dbReference type="Pfam" id="PF04548">
    <property type="entry name" value="AIG1"/>
    <property type="match status" value="2"/>
</dbReference>
<comment type="similarity">
    <text evidence="1">Belongs to the TRAFAC class TrmE-Era-EngA-EngB-Septin-like GTPase superfamily. AIG1/Toc34/Toc159-like paraseptin GTPase family. IAN subfamily.</text>
</comment>
<protein>
    <submittedName>
        <fullName evidence="5">GTPase IMAP family member 8-like</fullName>
    </submittedName>
</protein>
<dbReference type="AlphaFoldDB" id="A0A3B4Z3V8"/>
<dbReference type="GO" id="GO:0005525">
    <property type="term" value="F:GTP binding"/>
    <property type="evidence" value="ECO:0007669"/>
    <property type="project" value="UniProtKB-KW"/>
</dbReference>
<dbReference type="Gene3D" id="3.40.50.300">
    <property type="entry name" value="P-loop containing nucleotide triphosphate hydrolases"/>
    <property type="match status" value="2"/>
</dbReference>
<dbReference type="PANTHER" id="PTHR10903">
    <property type="entry name" value="GTPASE, IMAP FAMILY MEMBER-RELATED"/>
    <property type="match status" value="1"/>
</dbReference>
<dbReference type="Ensembl" id="ENSSPAT00000003507.1">
    <property type="protein sequence ID" value="ENSSPAP00000003443.1"/>
    <property type="gene ID" value="ENSSPAG00000002652.1"/>
</dbReference>
<reference evidence="5" key="1">
    <citation type="submission" date="2023-09" db="UniProtKB">
        <authorList>
            <consortium name="Ensembl"/>
        </authorList>
    </citation>
    <scope>IDENTIFICATION</scope>
</reference>
<evidence type="ECO:0000313" key="5">
    <source>
        <dbReference type="Ensembl" id="ENSSPAP00000003443.1"/>
    </source>
</evidence>
<accession>A0A3B4Z3V8</accession>
<dbReference type="InterPro" id="IPR045058">
    <property type="entry name" value="GIMA/IAN/Toc"/>
</dbReference>
<dbReference type="GeneTree" id="ENSGT01140000282522"/>
<evidence type="ECO:0000256" key="2">
    <source>
        <dbReference type="ARBA" id="ARBA00022741"/>
    </source>
</evidence>
<proteinExistence type="inferred from homology"/>
<evidence type="ECO:0000256" key="3">
    <source>
        <dbReference type="ARBA" id="ARBA00023134"/>
    </source>
</evidence>
<dbReference type="InterPro" id="IPR027417">
    <property type="entry name" value="P-loop_NTPase"/>
</dbReference>
<feature type="domain" description="AIG1-type G" evidence="4">
    <location>
        <begin position="234"/>
        <end position="362"/>
    </location>
</feature>
<sequence>MMETAAPVSELRVVLLGGSWSDRSSLGNIILGETAFSQTSKSFLRSSGPVEDNKVAVINSPDLLFPTIDKETEFIRGCEEQSAPGPHVFLLVVQSEDFTEEHSLRLQRVLGNYNDRSFDHSLLLILKPREDRPGLTEKHMEKAPLRGLIRKCRYRYLMGKNLERAELLTRFGQIVKENNGEHVSYEAYKDTTKTLEGGYQSPQHKKTPRSSITAAVKAAGLHEQIPPQLSSSQMSAFRIVLLGKSEDKKTRLGNLIIGHQGFHQQTHPATRHCVAMCGEWEGKPLTVVKTPDMFSLSEEMMRKEVKSCVSLCSPGPDVLLLLVKPSDFTEGNRETLKFILSLFGEDAFKHSMVVMTHDSEIK</sequence>
<dbReference type="InterPro" id="IPR006703">
    <property type="entry name" value="G_AIG1"/>
</dbReference>
<organism evidence="5">
    <name type="scientific">Stegastes partitus</name>
    <name type="common">bicolor damselfish</name>
    <dbReference type="NCBI Taxonomy" id="144197"/>
    <lineage>
        <taxon>Eukaryota</taxon>
        <taxon>Metazoa</taxon>
        <taxon>Chordata</taxon>
        <taxon>Craniata</taxon>
        <taxon>Vertebrata</taxon>
        <taxon>Euteleostomi</taxon>
        <taxon>Actinopterygii</taxon>
        <taxon>Neopterygii</taxon>
        <taxon>Teleostei</taxon>
        <taxon>Neoteleostei</taxon>
        <taxon>Acanthomorphata</taxon>
        <taxon>Ovalentaria</taxon>
        <taxon>Pomacentridae</taxon>
        <taxon>Stegastes</taxon>
    </lineage>
</organism>
<dbReference type="PANTHER" id="PTHR10903:SF170">
    <property type="entry name" value="GTPASE IMAP FAMILY MEMBER 7"/>
    <property type="match status" value="1"/>
</dbReference>
<evidence type="ECO:0000259" key="4">
    <source>
        <dbReference type="PROSITE" id="PS51720"/>
    </source>
</evidence>
<keyword evidence="3" id="KW-0342">GTP-binding</keyword>
<evidence type="ECO:0000256" key="1">
    <source>
        <dbReference type="ARBA" id="ARBA00008535"/>
    </source>
</evidence>